<dbReference type="Pfam" id="PF00072">
    <property type="entry name" value="Response_reg"/>
    <property type="match status" value="1"/>
</dbReference>
<protein>
    <submittedName>
        <fullName evidence="10">Response regulator</fullName>
    </submittedName>
</protein>
<evidence type="ECO:0000259" key="8">
    <source>
        <dbReference type="PROSITE" id="PS50110"/>
    </source>
</evidence>
<reference evidence="10 11" key="1">
    <citation type="submission" date="2024-04" db="EMBL/GenBank/DDBJ databases">
        <title>Novel species of the genus Ideonella isolated from streams.</title>
        <authorList>
            <person name="Lu H."/>
        </authorList>
    </citation>
    <scope>NUCLEOTIDE SEQUENCE [LARGE SCALE GENOMIC DNA]</scope>
    <source>
        <strain evidence="10 11">BYS139W</strain>
    </source>
</reference>
<keyword evidence="2" id="KW-0902">Two-component regulatory system</keyword>
<dbReference type="InterPro" id="IPR016032">
    <property type="entry name" value="Sig_transdc_resp-reg_C-effctor"/>
</dbReference>
<accession>A0ABU9B3J9</accession>
<keyword evidence="11" id="KW-1185">Reference proteome</keyword>
<gene>
    <name evidence="10" type="ORF">AACH11_00475</name>
</gene>
<dbReference type="Gene3D" id="3.40.50.2300">
    <property type="match status" value="1"/>
</dbReference>
<evidence type="ECO:0000256" key="7">
    <source>
        <dbReference type="PROSITE-ProRule" id="PRU01091"/>
    </source>
</evidence>
<evidence type="ECO:0000256" key="3">
    <source>
        <dbReference type="ARBA" id="ARBA00023015"/>
    </source>
</evidence>
<sequence>MPATPERSDHVLIVDDDAEIRLLLSRYLEKNGLRTTAVADGRAMWRMLDDGAPDLIVLDLMLPGDDGLTLCRTLRVRHDDIPVLMLTARGEDTDRIIGLEMGADDYLAKPFNPRELLARIKVILRRTRSLPPNLRPRDEGRLRFGGWTLDTVARQLVAADGTVTPIGGVEYKLLHVFVTHPNRVLSRDQLLDLTQGREADPLDRSIDVQVSRLRQRLGDDPRDPTLIRTVRGEGYVLTVAVDTVEPSGGGADRPASA</sequence>
<dbReference type="RefSeq" id="WP_341372227.1">
    <property type="nucleotide sequence ID" value="NZ_JBBUTF010000001.1"/>
</dbReference>
<feature type="DNA-binding region" description="OmpR/PhoB-type" evidence="7">
    <location>
        <begin position="139"/>
        <end position="239"/>
    </location>
</feature>
<feature type="domain" description="Response regulatory" evidence="8">
    <location>
        <begin position="10"/>
        <end position="124"/>
    </location>
</feature>
<dbReference type="PROSITE" id="PS50110">
    <property type="entry name" value="RESPONSE_REGULATORY"/>
    <property type="match status" value="1"/>
</dbReference>
<dbReference type="Gene3D" id="6.10.250.690">
    <property type="match status" value="1"/>
</dbReference>
<feature type="modified residue" description="4-aspartylphosphate" evidence="6">
    <location>
        <position position="59"/>
    </location>
</feature>
<dbReference type="SUPFAM" id="SSF52172">
    <property type="entry name" value="CheY-like"/>
    <property type="match status" value="1"/>
</dbReference>
<dbReference type="SMART" id="SM00862">
    <property type="entry name" value="Trans_reg_C"/>
    <property type="match status" value="1"/>
</dbReference>
<name>A0ABU9B3J9_9BURK</name>
<dbReference type="Pfam" id="PF00486">
    <property type="entry name" value="Trans_reg_C"/>
    <property type="match status" value="1"/>
</dbReference>
<keyword evidence="5" id="KW-0804">Transcription</keyword>
<evidence type="ECO:0000256" key="4">
    <source>
        <dbReference type="ARBA" id="ARBA00023125"/>
    </source>
</evidence>
<dbReference type="PROSITE" id="PS51755">
    <property type="entry name" value="OMPR_PHOB"/>
    <property type="match status" value="1"/>
</dbReference>
<keyword evidence="1 6" id="KW-0597">Phosphoprotein</keyword>
<dbReference type="InterPro" id="IPR011006">
    <property type="entry name" value="CheY-like_superfamily"/>
</dbReference>
<evidence type="ECO:0000256" key="2">
    <source>
        <dbReference type="ARBA" id="ARBA00023012"/>
    </source>
</evidence>
<evidence type="ECO:0000256" key="5">
    <source>
        <dbReference type="ARBA" id="ARBA00023163"/>
    </source>
</evidence>
<dbReference type="InterPro" id="IPR001867">
    <property type="entry name" value="OmpR/PhoB-type_DNA-bd"/>
</dbReference>
<evidence type="ECO:0000256" key="1">
    <source>
        <dbReference type="ARBA" id="ARBA00022553"/>
    </source>
</evidence>
<keyword evidence="3" id="KW-0805">Transcription regulation</keyword>
<dbReference type="InterPro" id="IPR039420">
    <property type="entry name" value="WalR-like"/>
</dbReference>
<dbReference type="PANTHER" id="PTHR48111:SF4">
    <property type="entry name" value="DNA-BINDING DUAL TRANSCRIPTIONAL REGULATOR OMPR"/>
    <property type="match status" value="1"/>
</dbReference>
<evidence type="ECO:0000313" key="10">
    <source>
        <dbReference type="EMBL" id="MEK8024443.1"/>
    </source>
</evidence>
<dbReference type="Proteomes" id="UP001368500">
    <property type="component" value="Unassembled WGS sequence"/>
</dbReference>
<dbReference type="CDD" id="cd00383">
    <property type="entry name" value="trans_reg_C"/>
    <property type="match status" value="1"/>
</dbReference>
<organism evidence="10 11">
    <name type="scientific">Pseudaquabacterium rugosum</name>
    <dbReference type="NCBI Taxonomy" id="2984194"/>
    <lineage>
        <taxon>Bacteria</taxon>
        <taxon>Pseudomonadati</taxon>
        <taxon>Pseudomonadota</taxon>
        <taxon>Betaproteobacteria</taxon>
        <taxon>Burkholderiales</taxon>
        <taxon>Sphaerotilaceae</taxon>
        <taxon>Pseudaquabacterium</taxon>
    </lineage>
</organism>
<dbReference type="InterPro" id="IPR001789">
    <property type="entry name" value="Sig_transdc_resp-reg_receiver"/>
</dbReference>
<dbReference type="InterPro" id="IPR036388">
    <property type="entry name" value="WH-like_DNA-bd_sf"/>
</dbReference>
<evidence type="ECO:0000259" key="9">
    <source>
        <dbReference type="PROSITE" id="PS51755"/>
    </source>
</evidence>
<comment type="caution">
    <text evidence="10">The sequence shown here is derived from an EMBL/GenBank/DDBJ whole genome shotgun (WGS) entry which is preliminary data.</text>
</comment>
<proteinExistence type="predicted"/>
<dbReference type="EMBL" id="JBBUTF010000001">
    <property type="protein sequence ID" value="MEK8024443.1"/>
    <property type="molecule type" value="Genomic_DNA"/>
</dbReference>
<keyword evidence="4 7" id="KW-0238">DNA-binding</keyword>
<feature type="domain" description="OmpR/PhoB-type" evidence="9">
    <location>
        <begin position="139"/>
        <end position="239"/>
    </location>
</feature>
<dbReference type="SUPFAM" id="SSF46894">
    <property type="entry name" value="C-terminal effector domain of the bipartite response regulators"/>
    <property type="match status" value="1"/>
</dbReference>
<evidence type="ECO:0000256" key="6">
    <source>
        <dbReference type="PROSITE-ProRule" id="PRU00169"/>
    </source>
</evidence>
<evidence type="ECO:0000313" key="11">
    <source>
        <dbReference type="Proteomes" id="UP001368500"/>
    </source>
</evidence>
<dbReference type="PANTHER" id="PTHR48111">
    <property type="entry name" value="REGULATOR OF RPOS"/>
    <property type="match status" value="1"/>
</dbReference>
<dbReference type="Gene3D" id="1.10.10.10">
    <property type="entry name" value="Winged helix-like DNA-binding domain superfamily/Winged helix DNA-binding domain"/>
    <property type="match status" value="1"/>
</dbReference>
<dbReference type="SMART" id="SM00448">
    <property type="entry name" value="REC"/>
    <property type="match status" value="1"/>
</dbReference>